<proteinExistence type="predicted"/>
<protein>
    <submittedName>
        <fullName evidence="1">Uncharacterized protein</fullName>
    </submittedName>
</protein>
<accession>A0A1H7C708</accession>
<organism evidence="1 2">
    <name type="scientific">Paraburkholderia diazotrophica</name>
    <dbReference type="NCBI Taxonomy" id="667676"/>
    <lineage>
        <taxon>Bacteria</taxon>
        <taxon>Pseudomonadati</taxon>
        <taxon>Pseudomonadota</taxon>
        <taxon>Betaproteobacteria</taxon>
        <taxon>Burkholderiales</taxon>
        <taxon>Burkholderiaceae</taxon>
        <taxon>Paraburkholderia</taxon>
    </lineage>
</organism>
<reference evidence="2" key="1">
    <citation type="submission" date="2016-10" db="EMBL/GenBank/DDBJ databases">
        <authorList>
            <person name="Varghese N."/>
            <person name="Submissions S."/>
        </authorList>
    </citation>
    <scope>NUCLEOTIDE SEQUENCE [LARGE SCALE GENOMIC DNA]</scope>
    <source>
        <strain evidence="2">LMG 26031</strain>
    </source>
</reference>
<dbReference type="Proteomes" id="UP000198866">
    <property type="component" value="Unassembled WGS sequence"/>
</dbReference>
<dbReference type="AlphaFoldDB" id="A0A1H7C708"/>
<name>A0A1H7C708_9BURK</name>
<evidence type="ECO:0000313" key="1">
    <source>
        <dbReference type="EMBL" id="SEJ81395.1"/>
    </source>
</evidence>
<gene>
    <name evidence="1" type="ORF">SAMN05192539_101944</name>
</gene>
<dbReference type="EMBL" id="FNYE01000019">
    <property type="protein sequence ID" value="SEJ81395.1"/>
    <property type="molecule type" value="Genomic_DNA"/>
</dbReference>
<sequence>MKRMPDWDILQTRETIRQAAYDLARSGVCDGWQDVWRALRARFTVDQLTTIFENPLCRLDVDRRCYCARNPGRHDSELTDRSPVIRRDMCEKNGTLIPRAVDRQPQRTGRLAGQIKALLADGNERTAMQIAQQLGSSRNEVLVAVRAMLADGALQVTRHVSASHRGRGARVFACAGKVARKKHEERGLYAPWPQADPVVTTAIDAIARHR</sequence>
<keyword evidence="2" id="KW-1185">Reference proteome</keyword>
<dbReference type="RefSeq" id="WP_090869238.1">
    <property type="nucleotide sequence ID" value="NZ_FNYE01000019.1"/>
</dbReference>
<dbReference type="OrthoDB" id="9081787at2"/>
<evidence type="ECO:0000313" key="2">
    <source>
        <dbReference type="Proteomes" id="UP000198866"/>
    </source>
</evidence>